<accession>A0A178XH77</accession>
<sequence>MTALKLHASRALGIAIALTVALIDLTGFSPAFSFVGSAEARIGRPLTPVSVAGVARRTTRRVIRRTAVTVAALPAGCVCTYVNGARVWRCGSAYYQPYRGSYVVVVFD</sequence>
<proteinExistence type="predicted"/>
<dbReference type="EMBL" id="LPUX01000068">
    <property type="protein sequence ID" value="OAP34551.1"/>
    <property type="molecule type" value="Genomic_DNA"/>
</dbReference>
<dbReference type="RefSeq" id="WP_064244734.1">
    <property type="nucleotide sequence ID" value="NZ_LPUX01000068.1"/>
</dbReference>
<keyword evidence="2" id="KW-1185">Reference proteome</keyword>
<protein>
    <submittedName>
        <fullName evidence="1">Uncharacterized protein</fullName>
    </submittedName>
</protein>
<dbReference type="AlphaFoldDB" id="A0A178XH77"/>
<dbReference type="OrthoDB" id="8283662at2"/>
<evidence type="ECO:0000313" key="2">
    <source>
        <dbReference type="Proteomes" id="UP000094025"/>
    </source>
</evidence>
<reference evidence="1 2" key="1">
    <citation type="journal article" date="2016" name="Int. J. Syst. Evol. Microbiol.">
        <title>Ensifer glycinis sp. nov., an novel rhizobial species associated with Glycine spp.</title>
        <authorList>
            <person name="Yan H."/>
            <person name="Yan J."/>
            <person name="Sui X.H."/>
            <person name="Wang E.T."/>
            <person name="Chen W.X."/>
            <person name="Zhang X.X."/>
            <person name="Chen W.F."/>
        </authorList>
    </citation>
    <scope>NUCLEOTIDE SEQUENCE [LARGE SCALE GENOMIC DNA]</scope>
    <source>
        <strain evidence="1 2">CCBAU 23380</strain>
    </source>
</reference>
<dbReference type="STRING" id="1472378.AU381_24820"/>
<comment type="caution">
    <text evidence="1">The sequence shown here is derived from an EMBL/GenBank/DDBJ whole genome shotgun (WGS) entry which is preliminary data.</text>
</comment>
<name>A0A178XH77_9HYPH</name>
<gene>
    <name evidence="1" type="ORF">AU381_24820</name>
</gene>
<organism evidence="1 2">
    <name type="scientific">Sinorhizobium glycinis</name>
    <dbReference type="NCBI Taxonomy" id="1472378"/>
    <lineage>
        <taxon>Bacteria</taxon>
        <taxon>Pseudomonadati</taxon>
        <taxon>Pseudomonadota</taxon>
        <taxon>Alphaproteobacteria</taxon>
        <taxon>Hyphomicrobiales</taxon>
        <taxon>Rhizobiaceae</taxon>
        <taxon>Sinorhizobium/Ensifer group</taxon>
        <taxon>Sinorhizobium</taxon>
    </lineage>
</organism>
<evidence type="ECO:0000313" key="1">
    <source>
        <dbReference type="EMBL" id="OAP34551.1"/>
    </source>
</evidence>
<dbReference type="Proteomes" id="UP000094025">
    <property type="component" value="Unassembled WGS sequence"/>
</dbReference>